<feature type="compositionally biased region" description="Low complexity" evidence="1">
    <location>
        <begin position="96"/>
        <end position="105"/>
    </location>
</feature>
<sequence>MMHLVISFEYLDMLFSLRISFLANTMLNMLQNLSFLYKFDDDVVATDFQLESSKQPMDYDNGDLQPSSDPPLEYPEQPMNNGNEALQPSSLSGIDSTSSFLSSEEGSSHPVTPPRRSSRTNRHAPERLGYSPGKFGKSYALRTTLHFVEQKYASDLVAMASLTDDKVVYTPIEINTKYKEADGEPFSDPTLYRQLVGSLVYLTMTRPDISYAVQVLSALFRSDSPINLKGYTDADWASCPDSRRSVTVLHADNTSAIKIATNPVQHENAKHVEVDCHYIQELVLRAFGWMLPAIIMSAVIGTGTDTIIMALVLPLAQSALSLAMDTIWGWSDEVPRSKSKKKKRPYARAASNPGIRMGKGQNTRNGKGVTDYQSWAASNCASDRNNSGSTLNCGGWDELDNHGMEGQHIMPLNQRRAEPRQWTDGKLSKRIGRRETLLLLRLLIAVFPFFGSWTKLFGRTRKLLLEAKDTKVSRINITGLPGRSDAFELAANFCYGVNVEITISNVALLRCATRFIEIIEDISEKKLEIRTEVFLKYAVFPNISNSISVLHRYETLLSVSEEVNLVCQLINAIANTACEEQLTSDLSKLEYNYPPKPFQC</sequence>
<dbReference type="PANTHER" id="PTHR35719">
    <property type="entry name" value="OS01G0680600 PROTEIN"/>
    <property type="match status" value="1"/>
</dbReference>
<evidence type="ECO:0008006" key="5">
    <source>
        <dbReference type="Google" id="ProtNLM"/>
    </source>
</evidence>
<keyword evidence="4" id="KW-1185">Reference proteome</keyword>
<dbReference type="Proteomes" id="UP000222542">
    <property type="component" value="Unassembled WGS sequence"/>
</dbReference>
<keyword evidence="2" id="KW-0812">Transmembrane</keyword>
<reference evidence="3 4" key="1">
    <citation type="journal article" date="2014" name="Nat. Genet.">
        <title>Genome sequence of the hot pepper provides insights into the evolution of pungency in Capsicum species.</title>
        <authorList>
            <person name="Kim S."/>
            <person name="Park M."/>
            <person name="Yeom S.I."/>
            <person name="Kim Y.M."/>
            <person name="Lee J.M."/>
            <person name="Lee H.A."/>
            <person name="Seo E."/>
            <person name="Choi J."/>
            <person name="Cheong K."/>
            <person name="Kim K.T."/>
            <person name="Jung K."/>
            <person name="Lee G.W."/>
            <person name="Oh S.K."/>
            <person name="Bae C."/>
            <person name="Kim S.B."/>
            <person name="Lee H.Y."/>
            <person name="Kim S.Y."/>
            <person name="Kim M.S."/>
            <person name="Kang B.C."/>
            <person name="Jo Y.D."/>
            <person name="Yang H.B."/>
            <person name="Jeong H.J."/>
            <person name="Kang W.H."/>
            <person name="Kwon J.K."/>
            <person name="Shin C."/>
            <person name="Lim J.Y."/>
            <person name="Park J.H."/>
            <person name="Huh J.H."/>
            <person name="Kim J.S."/>
            <person name="Kim B.D."/>
            <person name="Cohen O."/>
            <person name="Paran I."/>
            <person name="Suh M.C."/>
            <person name="Lee S.B."/>
            <person name="Kim Y.K."/>
            <person name="Shin Y."/>
            <person name="Noh S.J."/>
            <person name="Park J."/>
            <person name="Seo Y.S."/>
            <person name="Kwon S.Y."/>
            <person name="Kim H.A."/>
            <person name="Park J.M."/>
            <person name="Kim H.J."/>
            <person name="Choi S.B."/>
            <person name="Bosland P.W."/>
            <person name="Reeves G."/>
            <person name="Jo S.H."/>
            <person name="Lee B.W."/>
            <person name="Cho H.T."/>
            <person name="Choi H.S."/>
            <person name="Lee M.S."/>
            <person name="Yu Y."/>
            <person name="Do Choi Y."/>
            <person name="Park B.S."/>
            <person name="van Deynze A."/>
            <person name="Ashrafi H."/>
            <person name="Hill T."/>
            <person name="Kim W.T."/>
            <person name="Pai H.S."/>
            <person name="Ahn H.K."/>
            <person name="Yeam I."/>
            <person name="Giovannoni J.J."/>
            <person name="Rose J.K."/>
            <person name="Sorensen I."/>
            <person name="Lee S.J."/>
            <person name="Kim R.W."/>
            <person name="Choi I.Y."/>
            <person name="Choi B.S."/>
            <person name="Lim J.S."/>
            <person name="Lee Y.H."/>
            <person name="Choi D."/>
        </authorList>
    </citation>
    <scope>NUCLEOTIDE SEQUENCE [LARGE SCALE GENOMIC DNA]</scope>
    <source>
        <strain evidence="4">cv. CM334</strain>
    </source>
</reference>
<reference evidence="3 4" key="2">
    <citation type="journal article" date="2017" name="Genome Biol.">
        <title>New reference genome sequences of hot pepper reveal the massive evolution of plant disease-resistance genes by retroduplication.</title>
        <authorList>
            <person name="Kim S."/>
            <person name="Park J."/>
            <person name="Yeom S.I."/>
            <person name="Kim Y.M."/>
            <person name="Seo E."/>
            <person name="Kim K.T."/>
            <person name="Kim M.S."/>
            <person name="Lee J.M."/>
            <person name="Cheong K."/>
            <person name="Shin H.S."/>
            <person name="Kim S.B."/>
            <person name="Han K."/>
            <person name="Lee J."/>
            <person name="Park M."/>
            <person name="Lee H.A."/>
            <person name="Lee H.Y."/>
            <person name="Lee Y."/>
            <person name="Oh S."/>
            <person name="Lee J.H."/>
            <person name="Choi E."/>
            <person name="Choi E."/>
            <person name="Lee S.E."/>
            <person name="Jeon J."/>
            <person name="Kim H."/>
            <person name="Choi G."/>
            <person name="Song H."/>
            <person name="Lee J."/>
            <person name="Lee S.C."/>
            <person name="Kwon J.K."/>
            <person name="Lee H.Y."/>
            <person name="Koo N."/>
            <person name="Hong Y."/>
            <person name="Kim R.W."/>
            <person name="Kang W.H."/>
            <person name="Huh J.H."/>
            <person name="Kang B.C."/>
            <person name="Yang T.J."/>
            <person name="Lee Y.H."/>
            <person name="Bennetzen J.L."/>
            <person name="Choi D."/>
        </authorList>
    </citation>
    <scope>NUCLEOTIDE SEQUENCE [LARGE SCALE GENOMIC DNA]</scope>
    <source>
        <strain evidence="4">cv. CM334</strain>
    </source>
</reference>
<feature type="region of interest" description="Disordered" evidence="1">
    <location>
        <begin position="54"/>
        <end position="131"/>
    </location>
</feature>
<evidence type="ECO:0000256" key="1">
    <source>
        <dbReference type="SAM" id="MobiDB-lite"/>
    </source>
</evidence>
<feature type="compositionally biased region" description="Polar residues" evidence="1">
    <location>
        <begin position="78"/>
        <end position="95"/>
    </location>
</feature>
<keyword evidence="2" id="KW-0472">Membrane</keyword>
<feature type="region of interest" description="Disordered" evidence="1">
    <location>
        <begin position="334"/>
        <end position="368"/>
    </location>
</feature>
<protein>
    <recommendedName>
        <fullName evidence="5">BTB domain-containing protein</fullName>
    </recommendedName>
</protein>
<dbReference type="STRING" id="4072.A0A2G2Y7M5"/>
<dbReference type="Gramene" id="PHT65765">
    <property type="protein sequence ID" value="PHT65765"/>
    <property type="gene ID" value="T459_30190"/>
</dbReference>
<comment type="caution">
    <text evidence="3">The sequence shown here is derived from an EMBL/GenBank/DDBJ whole genome shotgun (WGS) entry which is preliminary data.</text>
</comment>
<feature type="transmembrane region" description="Helical" evidence="2">
    <location>
        <begin position="436"/>
        <end position="453"/>
    </location>
</feature>
<dbReference type="EMBL" id="AYRZ02000012">
    <property type="protein sequence ID" value="PHT65765.1"/>
    <property type="molecule type" value="Genomic_DNA"/>
</dbReference>
<dbReference type="CDD" id="cd09272">
    <property type="entry name" value="RNase_HI_RT_Ty1"/>
    <property type="match status" value="1"/>
</dbReference>
<evidence type="ECO:0000313" key="3">
    <source>
        <dbReference type="EMBL" id="PHT65765.1"/>
    </source>
</evidence>
<proteinExistence type="predicted"/>
<evidence type="ECO:0000256" key="2">
    <source>
        <dbReference type="SAM" id="Phobius"/>
    </source>
</evidence>
<keyword evidence="2" id="KW-1133">Transmembrane helix</keyword>
<accession>A0A2G2Y7M5</accession>
<gene>
    <name evidence="3" type="ORF">T459_30190</name>
</gene>
<dbReference type="AlphaFoldDB" id="A0A2G2Y7M5"/>
<feature type="compositionally biased region" description="Basic residues" evidence="1">
    <location>
        <begin position="337"/>
        <end position="346"/>
    </location>
</feature>
<name>A0A2G2Y7M5_CAPAN</name>
<organism evidence="3 4">
    <name type="scientific">Capsicum annuum</name>
    <name type="common">Capsicum pepper</name>
    <dbReference type="NCBI Taxonomy" id="4072"/>
    <lineage>
        <taxon>Eukaryota</taxon>
        <taxon>Viridiplantae</taxon>
        <taxon>Streptophyta</taxon>
        <taxon>Embryophyta</taxon>
        <taxon>Tracheophyta</taxon>
        <taxon>Spermatophyta</taxon>
        <taxon>Magnoliopsida</taxon>
        <taxon>eudicotyledons</taxon>
        <taxon>Gunneridae</taxon>
        <taxon>Pentapetalae</taxon>
        <taxon>asterids</taxon>
        <taxon>lamiids</taxon>
        <taxon>Solanales</taxon>
        <taxon>Solanaceae</taxon>
        <taxon>Solanoideae</taxon>
        <taxon>Capsiceae</taxon>
        <taxon>Capsicum</taxon>
    </lineage>
</organism>
<dbReference type="PANTHER" id="PTHR35719:SF5">
    <property type="entry name" value="T6K12.7 PROTEIN"/>
    <property type="match status" value="1"/>
</dbReference>
<evidence type="ECO:0000313" key="4">
    <source>
        <dbReference type="Proteomes" id="UP000222542"/>
    </source>
</evidence>